<dbReference type="Pfam" id="PF01095">
    <property type="entry name" value="Pectinesterase"/>
    <property type="match status" value="1"/>
</dbReference>
<dbReference type="STRING" id="871652.SAMN04515673_11724"/>
<dbReference type="GO" id="GO:0009279">
    <property type="term" value="C:cell outer membrane"/>
    <property type="evidence" value="ECO:0007669"/>
    <property type="project" value="TreeGrafter"/>
</dbReference>
<dbReference type="GO" id="GO:0045490">
    <property type="term" value="P:pectin catabolic process"/>
    <property type="evidence" value="ECO:0007669"/>
    <property type="project" value="UniProtKB-UniRule"/>
</dbReference>
<dbReference type="RefSeq" id="WP_092082557.1">
    <property type="nucleotide sequence ID" value="NZ_FOYI01000017.1"/>
</dbReference>
<dbReference type="InterPro" id="IPR000070">
    <property type="entry name" value="Pectinesterase_cat"/>
</dbReference>
<evidence type="ECO:0000256" key="5">
    <source>
        <dbReference type="RuleBase" id="RU000589"/>
    </source>
</evidence>
<organism evidence="7 8">
    <name type="scientific">Poseidonocella sedimentorum</name>
    <dbReference type="NCBI Taxonomy" id="871652"/>
    <lineage>
        <taxon>Bacteria</taxon>
        <taxon>Pseudomonadati</taxon>
        <taxon>Pseudomonadota</taxon>
        <taxon>Alphaproteobacteria</taxon>
        <taxon>Rhodobacterales</taxon>
        <taxon>Roseobacteraceae</taxon>
        <taxon>Poseidonocella</taxon>
    </lineage>
</organism>
<dbReference type="PANTHER" id="PTHR31321:SF57">
    <property type="entry name" value="PECTINESTERASE 53-RELATED"/>
    <property type="match status" value="1"/>
</dbReference>
<dbReference type="EC" id="3.1.1.11" evidence="5"/>
<keyword evidence="2 5" id="KW-0378">Hydrolase</keyword>
<proteinExistence type="inferred from homology"/>
<dbReference type="AlphaFoldDB" id="A0A1I6EPR8"/>
<feature type="domain" description="Pectinesterase catalytic" evidence="6">
    <location>
        <begin position="191"/>
        <end position="294"/>
    </location>
</feature>
<evidence type="ECO:0000259" key="6">
    <source>
        <dbReference type="Pfam" id="PF01095"/>
    </source>
</evidence>
<accession>A0A1I6EPR8</accession>
<name>A0A1I6EPR8_9RHOB</name>
<sequence>MIAALSDEIRTRYSRAASLGGNWWAPQTGGPVDDLVDPQAAPEGGSLATLQDAVNAAIRAGGTAPRRIRLAPGFHEGPVIIPPEAPPLVIEGPGAARATLAAGIDAMMPGEEFRRRYWPRFARAPLPVAEEAARRAARTRIGTGHSAVLTVARSDVALRGFTIRNDYSCDRPDAAPEGAEPDATGRYAQGQHQAVALQSRGADRLALHDMTLESFQDTLYLAAAPDGRPARTALTGCIISGDVDFIFGGGTAHFRTCEIRTRGARGARSWAAAPSTAIREPFGFIFESCRFTHDGAPFGRDGQPGPDGRPRAFLARQWFEGVRATPYGAPSLPGYATRLSDRNRLDGQAGEIRRETLEAVGKCILIAPRLGAHLSPDALWDAWSGPGWSPRFRPAQHSAAEFLSALGPWLRAEGLDYADLDPADPWLAVYLSV</sequence>
<keyword evidence="3 5" id="KW-0063">Aspartyl esterase</keyword>
<comment type="catalytic activity">
    <reaction evidence="5">
        <text>[(1-&gt;4)-alpha-D-galacturonosyl methyl ester](n) + n H2O = [(1-&gt;4)-alpha-D-galacturonosyl](n) + n methanol + n H(+)</text>
        <dbReference type="Rhea" id="RHEA:22380"/>
        <dbReference type="Rhea" id="RHEA-COMP:14570"/>
        <dbReference type="Rhea" id="RHEA-COMP:14573"/>
        <dbReference type="ChEBI" id="CHEBI:15377"/>
        <dbReference type="ChEBI" id="CHEBI:15378"/>
        <dbReference type="ChEBI" id="CHEBI:17790"/>
        <dbReference type="ChEBI" id="CHEBI:140522"/>
        <dbReference type="ChEBI" id="CHEBI:140523"/>
        <dbReference type="EC" id="3.1.1.11"/>
    </reaction>
</comment>
<dbReference type="Gene3D" id="2.160.20.10">
    <property type="entry name" value="Single-stranded right-handed beta-helix, Pectin lyase-like"/>
    <property type="match status" value="1"/>
</dbReference>
<dbReference type="InterPro" id="IPR033131">
    <property type="entry name" value="Pectinesterase_Asp_AS"/>
</dbReference>
<gene>
    <name evidence="7" type="ORF">SAMN04515673_11724</name>
</gene>
<dbReference type="PANTHER" id="PTHR31321">
    <property type="entry name" value="ACYL-COA THIOESTER HYDROLASE YBHC-RELATED"/>
    <property type="match status" value="1"/>
</dbReference>
<keyword evidence="8" id="KW-1185">Reference proteome</keyword>
<dbReference type="OrthoDB" id="191551at2"/>
<dbReference type="GO" id="GO:0030599">
    <property type="term" value="F:pectinesterase activity"/>
    <property type="evidence" value="ECO:0007669"/>
    <property type="project" value="UniProtKB-UniRule"/>
</dbReference>
<comment type="similarity">
    <text evidence="1">Belongs to the pectinesterase family.</text>
</comment>
<dbReference type="InterPro" id="IPR012334">
    <property type="entry name" value="Pectin_lyas_fold"/>
</dbReference>
<evidence type="ECO:0000256" key="4">
    <source>
        <dbReference type="PROSITE-ProRule" id="PRU10040"/>
    </source>
</evidence>
<dbReference type="InterPro" id="IPR011050">
    <property type="entry name" value="Pectin_lyase_fold/virulence"/>
</dbReference>
<dbReference type="PROSITE" id="PS00503">
    <property type="entry name" value="PECTINESTERASE_2"/>
    <property type="match status" value="1"/>
</dbReference>
<dbReference type="EMBL" id="FOYI01000017">
    <property type="protein sequence ID" value="SFR19581.1"/>
    <property type="molecule type" value="Genomic_DNA"/>
</dbReference>
<reference evidence="7 8" key="1">
    <citation type="submission" date="2016-10" db="EMBL/GenBank/DDBJ databases">
        <authorList>
            <person name="de Groot N.N."/>
        </authorList>
    </citation>
    <scope>NUCLEOTIDE SEQUENCE [LARGE SCALE GENOMIC DNA]</scope>
    <source>
        <strain evidence="8">KMM 9023,NRIC 0796,JCM 17311,KCTC 23692</strain>
    </source>
</reference>
<evidence type="ECO:0000256" key="1">
    <source>
        <dbReference type="ARBA" id="ARBA00008891"/>
    </source>
</evidence>
<feature type="active site" evidence="4">
    <location>
        <position position="244"/>
    </location>
</feature>
<dbReference type="UniPathway" id="UPA00545">
    <property type="reaction ID" value="UER00823"/>
</dbReference>
<protein>
    <recommendedName>
        <fullName evidence="5">Pectinesterase</fullName>
        <ecNumber evidence="5">3.1.1.11</ecNumber>
    </recommendedName>
</protein>
<comment type="pathway">
    <text evidence="5">Glycan metabolism; pectin degradation; 2-dehydro-3-deoxy-D-gluconate from pectin: step 1/5.</text>
</comment>
<evidence type="ECO:0000313" key="8">
    <source>
        <dbReference type="Proteomes" id="UP000199302"/>
    </source>
</evidence>
<dbReference type="GO" id="GO:0042545">
    <property type="term" value="P:cell wall modification"/>
    <property type="evidence" value="ECO:0007669"/>
    <property type="project" value="UniProtKB-UniRule"/>
</dbReference>
<evidence type="ECO:0000313" key="7">
    <source>
        <dbReference type="EMBL" id="SFR19581.1"/>
    </source>
</evidence>
<evidence type="ECO:0000256" key="3">
    <source>
        <dbReference type="ARBA" id="ARBA00023085"/>
    </source>
</evidence>
<evidence type="ECO:0000256" key="2">
    <source>
        <dbReference type="ARBA" id="ARBA00022801"/>
    </source>
</evidence>
<dbReference type="SUPFAM" id="SSF51126">
    <property type="entry name" value="Pectin lyase-like"/>
    <property type="match status" value="1"/>
</dbReference>
<dbReference type="Proteomes" id="UP000199302">
    <property type="component" value="Unassembled WGS sequence"/>
</dbReference>